<dbReference type="InterPro" id="IPR018484">
    <property type="entry name" value="FGGY_N"/>
</dbReference>
<comment type="caution">
    <text evidence="8">Lacks conserved residue(s) required for the propagation of feature annotation.</text>
</comment>
<dbReference type="PANTHER" id="PTHR10196">
    <property type="entry name" value="SUGAR KINASE"/>
    <property type="match status" value="1"/>
</dbReference>
<keyword evidence="13" id="KW-1185">Reference proteome</keyword>
<dbReference type="PANTHER" id="PTHR10196:SF93">
    <property type="entry name" value="L-RHAMNULOKINASE"/>
    <property type="match status" value="1"/>
</dbReference>
<feature type="binding site" evidence="8">
    <location>
        <position position="306"/>
    </location>
    <ligand>
        <name>ATP</name>
        <dbReference type="ChEBI" id="CHEBI:30616"/>
    </ligand>
</feature>
<comment type="cofactor">
    <cofactor evidence="8">
        <name>Mg(2+)</name>
        <dbReference type="ChEBI" id="CHEBI:18420"/>
    </cofactor>
</comment>
<comment type="pathway">
    <text evidence="8">Carbohydrate degradation; L-rhamnose degradation; glycerone phosphate from L-rhamnose: step 2/3.</text>
</comment>
<reference evidence="12 13" key="1">
    <citation type="submission" date="2023-04" db="EMBL/GenBank/DDBJ databases">
        <title>Bacteroides pacosi sp. nov., isolated from the fecal material of an alpaca.</title>
        <authorList>
            <person name="Miller S."/>
            <person name="Hendry M."/>
            <person name="King J."/>
            <person name="Sankaranarayanan K."/>
            <person name="Lawson P.A."/>
        </authorList>
    </citation>
    <scope>NUCLEOTIDE SEQUENCE [LARGE SCALE GENOMIC DNA]</scope>
    <source>
        <strain evidence="12 13">A2-P53</strain>
    </source>
</reference>
<evidence type="ECO:0000259" key="11">
    <source>
        <dbReference type="Pfam" id="PF02782"/>
    </source>
</evidence>
<keyword evidence="8" id="KW-0460">Magnesium</keyword>
<dbReference type="InterPro" id="IPR000577">
    <property type="entry name" value="Carb_kinase_FGGY"/>
</dbReference>
<evidence type="ECO:0000256" key="4">
    <source>
        <dbReference type="ARBA" id="ARBA00022777"/>
    </source>
</evidence>
<dbReference type="SUPFAM" id="SSF53067">
    <property type="entry name" value="Actin-like ATPase domain"/>
    <property type="match status" value="2"/>
</dbReference>
<keyword evidence="7 8" id="KW-0684">Rhamnose metabolism</keyword>
<comment type="function">
    <text evidence="8">Involved in the catabolism of L-rhamnose (6-deoxy-L-mannose). Catalyzes the transfer of the gamma-phosphate group from ATP to the 1-hydroxyl group of L-rhamnulose to yield L-rhamnulose 1-phosphate.</text>
</comment>
<dbReference type="GO" id="GO:0008993">
    <property type="term" value="F:rhamnulokinase activity"/>
    <property type="evidence" value="ECO:0007669"/>
    <property type="project" value="UniProtKB-EC"/>
</dbReference>
<gene>
    <name evidence="8 12" type="primary">rhaB</name>
    <name evidence="12" type="ORF">QHG74_19035</name>
</gene>
<dbReference type="Proteomes" id="UP001292913">
    <property type="component" value="Unassembled WGS sequence"/>
</dbReference>
<evidence type="ECO:0000256" key="9">
    <source>
        <dbReference type="NCBIfam" id="TIGR02627"/>
    </source>
</evidence>
<dbReference type="Pfam" id="PF00370">
    <property type="entry name" value="FGGY_N"/>
    <property type="match status" value="1"/>
</dbReference>
<accession>A0ABU5HUY5</accession>
<keyword evidence="2 8" id="KW-0808">Transferase</keyword>
<keyword evidence="6 8" id="KW-1015">Disulfide bond</keyword>
<feature type="disulfide bond" evidence="8">
    <location>
        <begin position="355"/>
        <end position="372"/>
    </location>
</feature>
<evidence type="ECO:0000256" key="2">
    <source>
        <dbReference type="ARBA" id="ARBA00022679"/>
    </source>
</evidence>
<feature type="active site" description="Proton acceptor" evidence="8">
    <location>
        <position position="239"/>
    </location>
</feature>
<evidence type="ECO:0000256" key="6">
    <source>
        <dbReference type="ARBA" id="ARBA00023157"/>
    </source>
</evidence>
<dbReference type="PIRSF" id="PIRSF000538">
    <property type="entry name" value="GlpK"/>
    <property type="match status" value="1"/>
</dbReference>
<feature type="domain" description="Carbohydrate kinase FGGY N-terminal" evidence="10">
    <location>
        <begin position="7"/>
        <end position="243"/>
    </location>
</feature>
<dbReference type="Pfam" id="PF02782">
    <property type="entry name" value="FGGY_C"/>
    <property type="match status" value="1"/>
</dbReference>
<protein>
    <recommendedName>
        <fullName evidence="8 9">Rhamnulokinase</fullName>
        <shortName evidence="8">RhaB</shortName>
        <ecNumber evidence="8 9">2.7.1.5</ecNumber>
    </recommendedName>
    <alternativeName>
        <fullName evidence="8">ATP:L-rhamnulose phosphotransferase</fullName>
    </alternativeName>
    <alternativeName>
        <fullName evidence="8">L-rhamnulose 1-kinase</fullName>
    </alternativeName>
    <alternativeName>
        <fullName evidence="8">Rhamnulose kinase</fullName>
    </alternativeName>
</protein>
<dbReference type="CDD" id="cd07771">
    <property type="entry name" value="ASKHA_NBD_FGGY_RhaB-like"/>
    <property type="match status" value="1"/>
</dbReference>
<evidence type="ECO:0000256" key="8">
    <source>
        <dbReference type="HAMAP-Rule" id="MF_01535"/>
    </source>
</evidence>
<evidence type="ECO:0000256" key="3">
    <source>
        <dbReference type="ARBA" id="ARBA00022741"/>
    </source>
</evidence>
<dbReference type="NCBIfam" id="TIGR02627">
    <property type="entry name" value="rhamnulo_kin"/>
    <property type="match status" value="1"/>
</dbReference>
<dbReference type="HAMAP" id="MF_01535">
    <property type="entry name" value="Rhamnulokinase"/>
    <property type="match status" value="1"/>
</dbReference>
<comment type="similarity">
    <text evidence="1">Belongs to the FGGY kinase family.</text>
</comment>
<proteinExistence type="inferred from homology"/>
<keyword evidence="4 8" id="KW-0418">Kinase</keyword>
<evidence type="ECO:0000256" key="5">
    <source>
        <dbReference type="ARBA" id="ARBA00022840"/>
    </source>
</evidence>
<dbReference type="EMBL" id="JARZAK010000015">
    <property type="protein sequence ID" value="MDY7259810.1"/>
    <property type="molecule type" value="Genomic_DNA"/>
</dbReference>
<evidence type="ECO:0000259" key="10">
    <source>
        <dbReference type="Pfam" id="PF00370"/>
    </source>
</evidence>
<comment type="catalytic activity">
    <reaction evidence="8">
        <text>L-rhamnulose + ATP = L-rhamnulose 1-phosphate + ADP + H(+)</text>
        <dbReference type="Rhea" id="RHEA:20117"/>
        <dbReference type="ChEBI" id="CHEBI:15378"/>
        <dbReference type="ChEBI" id="CHEBI:17897"/>
        <dbReference type="ChEBI" id="CHEBI:30616"/>
        <dbReference type="ChEBI" id="CHEBI:58313"/>
        <dbReference type="ChEBI" id="CHEBI:456216"/>
        <dbReference type="EC" id="2.7.1.5"/>
    </reaction>
</comment>
<feature type="binding site" evidence="8">
    <location>
        <position position="261"/>
    </location>
    <ligand>
        <name>ATP</name>
        <dbReference type="ChEBI" id="CHEBI:30616"/>
    </ligand>
</feature>
<dbReference type="RefSeq" id="WP_258979400.1">
    <property type="nucleotide sequence ID" value="NZ_JARZAK010000015.1"/>
</dbReference>
<evidence type="ECO:0000313" key="12">
    <source>
        <dbReference type="EMBL" id="MDY7259810.1"/>
    </source>
</evidence>
<feature type="binding site" evidence="8">
    <location>
        <position position="298"/>
    </location>
    <ligand>
        <name>substrate</name>
    </ligand>
</feature>
<feature type="domain" description="Carbohydrate kinase FGGY C-terminal" evidence="11">
    <location>
        <begin position="255"/>
        <end position="443"/>
    </location>
</feature>
<dbReference type="InterPro" id="IPR043129">
    <property type="entry name" value="ATPase_NBD"/>
</dbReference>
<keyword evidence="3 8" id="KW-0547">Nucleotide-binding</keyword>
<dbReference type="InterPro" id="IPR018485">
    <property type="entry name" value="FGGY_C"/>
</dbReference>
<feature type="binding site" evidence="8">
    <location>
        <begin position="12"/>
        <end position="16"/>
    </location>
    <ligand>
        <name>ATP</name>
        <dbReference type="ChEBI" id="CHEBI:30616"/>
    </ligand>
</feature>
<dbReference type="InterPro" id="IPR013449">
    <property type="entry name" value="Rhamnulokinase"/>
</dbReference>
<keyword evidence="5 8" id="KW-0067">ATP-binding</keyword>
<feature type="binding site" evidence="8">
    <location>
        <begin position="238"/>
        <end position="240"/>
    </location>
    <ligand>
        <name>substrate</name>
    </ligand>
</feature>
<feature type="binding site" evidence="8">
    <location>
        <position position="404"/>
    </location>
    <ligand>
        <name>ATP</name>
        <dbReference type="ChEBI" id="CHEBI:30616"/>
    </ligand>
</feature>
<comment type="caution">
    <text evidence="12">The sequence shown here is derived from an EMBL/GenBank/DDBJ whole genome shotgun (WGS) entry which is preliminary data.</text>
</comment>
<evidence type="ECO:0000313" key="13">
    <source>
        <dbReference type="Proteomes" id="UP001292913"/>
    </source>
</evidence>
<evidence type="ECO:0000256" key="7">
    <source>
        <dbReference type="ARBA" id="ARBA00023308"/>
    </source>
</evidence>
<dbReference type="Gene3D" id="3.30.420.40">
    <property type="match status" value="2"/>
</dbReference>
<organism evidence="12 13">
    <name type="scientific">Bacteroides vicugnae</name>
    <dbReference type="NCBI Taxonomy" id="3037989"/>
    <lineage>
        <taxon>Bacteria</taxon>
        <taxon>Pseudomonadati</taxon>
        <taxon>Bacteroidota</taxon>
        <taxon>Bacteroidia</taxon>
        <taxon>Bacteroidales</taxon>
        <taxon>Bacteroidaceae</taxon>
        <taxon>Bacteroides</taxon>
    </lineage>
</organism>
<name>A0ABU5HUY5_9BACE</name>
<feature type="binding site" evidence="8">
    <location>
        <position position="80"/>
    </location>
    <ligand>
        <name>substrate</name>
    </ligand>
</feature>
<comment type="similarity">
    <text evidence="8">Belongs to the rhamnulokinase family.</text>
</comment>
<evidence type="ECO:0000256" key="1">
    <source>
        <dbReference type="ARBA" id="ARBA00009156"/>
    </source>
</evidence>
<dbReference type="EC" id="2.7.1.5" evidence="8 9"/>
<sequence length="486" mass="53341">MKQNFFAVDLGATSGRTILGTFIEGGLNLEEINRFPNHLIEVGGHFYWDIYALYRHIIDGLKLVAHRGESIASIGIDTWGVDFVCVGKDGNLLRQPYAYRDPHTVGAPEALFSRISRSEVYGKTGIQIMNFNSLFQLDTLRRNHDSALEAADKILFMPDALSYMLTGEMVTEYTIASTAQLVNAQTRRLEPELLKAVGLSEKNFGRFVFPGEKVGVLTEEVQKITGLGAIPVIAVAGHDTGSAVAAVPALDRNFAYLSSGTWSLMGVETDAPVINAETEALNFTNEGGVEGTIRLLKNICGMWLLERCRLNWGDTSYPELISEADACEPFRSLINPDDDCFANPADMEKAIAEYCRATGQSVPEKRGQVVRCIFESLALRYRQVLENLRSLSPRPIDTLHVIGGGSRNDLLNQFTANAIGIPVVAGPSEATAIGNVMIQAMAAGEATDVAGMRQLINRSIPLKTYQPQDTEAWDTAYIHFKNCVRK</sequence>